<keyword evidence="2" id="KW-1185">Reference proteome</keyword>
<name>A0AAV9R800_9TELE</name>
<accession>A0AAV9R800</accession>
<organism evidence="1 2">
    <name type="scientific">Crenichthys baileyi</name>
    <name type="common">White River springfish</name>
    <dbReference type="NCBI Taxonomy" id="28760"/>
    <lineage>
        <taxon>Eukaryota</taxon>
        <taxon>Metazoa</taxon>
        <taxon>Chordata</taxon>
        <taxon>Craniata</taxon>
        <taxon>Vertebrata</taxon>
        <taxon>Euteleostomi</taxon>
        <taxon>Actinopterygii</taxon>
        <taxon>Neopterygii</taxon>
        <taxon>Teleostei</taxon>
        <taxon>Neoteleostei</taxon>
        <taxon>Acanthomorphata</taxon>
        <taxon>Ovalentaria</taxon>
        <taxon>Atherinomorphae</taxon>
        <taxon>Cyprinodontiformes</taxon>
        <taxon>Goodeidae</taxon>
        <taxon>Crenichthys</taxon>
    </lineage>
</organism>
<evidence type="ECO:0000313" key="1">
    <source>
        <dbReference type="EMBL" id="KAK5604539.1"/>
    </source>
</evidence>
<comment type="caution">
    <text evidence="1">The sequence shown here is derived from an EMBL/GenBank/DDBJ whole genome shotgun (WGS) entry which is preliminary data.</text>
</comment>
<evidence type="ECO:0000313" key="2">
    <source>
        <dbReference type="Proteomes" id="UP001311232"/>
    </source>
</evidence>
<dbReference type="EMBL" id="JAHHUM010002339">
    <property type="protein sequence ID" value="KAK5604539.1"/>
    <property type="molecule type" value="Genomic_DNA"/>
</dbReference>
<reference evidence="1 2" key="1">
    <citation type="submission" date="2021-06" db="EMBL/GenBank/DDBJ databases">
        <authorList>
            <person name="Palmer J.M."/>
        </authorList>
    </citation>
    <scope>NUCLEOTIDE SEQUENCE [LARGE SCALE GENOMIC DNA]</scope>
    <source>
        <strain evidence="1 2">MEX-2019</strain>
        <tissue evidence="1">Muscle</tissue>
    </source>
</reference>
<protein>
    <submittedName>
        <fullName evidence="1">Uncharacterized protein</fullName>
    </submittedName>
</protein>
<sequence length="100" mass="11244">MMRGLLGDMTAVDQTGVEGTLATPIICRLENVRQDSTERAAFFFSSSITMPASPFASLQYLRFIICSYKPLCRAKVLIDLLGFTKGFYSQHKSLFLHFIL</sequence>
<dbReference type="AlphaFoldDB" id="A0AAV9R800"/>
<dbReference type="Proteomes" id="UP001311232">
    <property type="component" value="Unassembled WGS sequence"/>
</dbReference>
<gene>
    <name evidence="1" type="ORF">CRENBAI_015875</name>
</gene>
<proteinExistence type="predicted"/>